<dbReference type="PANTHER" id="PTHR10676:SF352">
    <property type="entry name" value="CYTOPLASMIC DYNEIN 2 HEAVY CHAIN 1"/>
    <property type="match status" value="1"/>
</dbReference>
<dbReference type="Pfam" id="PF12777">
    <property type="entry name" value="MT"/>
    <property type="match status" value="1"/>
</dbReference>
<evidence type="ECO:0000259" key="3">
    <source>
        <dbReference type="Pfam" id="PF12781"/>
    </source>
</evidence>
<dbReference type="Pfam" id="PF12781">
    <property type="entry name" value="AAA_9"/>
    <property type="match status" value="1"/>
</dbReference>
<dbReference type="GO" id="GO:0005868">
    <property type="term" value="C:cytoplasmic dynein complex"/>
    <property type="evidence" value="ECO:0007669"/>
    <property type="project" value="TreeGrafter"/>
</dbReference>
<dbReference type="InterPro" id="IPR026983">
    <property type="entry name" value="DHC"/>
</dbReference>
<dbReference type="GO" id="GO:0045505">
    <property type="term" value="F:dynein intermediate chain binding"/>
    <property type="evidence" value="ECO:0007669"/>
    <property type="project" value="InterPro"/>
</dbReference>
<evidence type="ECO:0000313" key="4">
    <source>
        <dbReference type="EMBL" id="KAK8770486.1"/>
    </source>
</evidence>
<dbReference type="InterPro" id="IPR024743">
    <property type="entry name" value="Dynein_HC_stalk"/>
</dbReference>
<organism evidence="4 5">
    <name type="scientific">Amblyomma americanum</name>
    <name type="common">Lone star tick</name>
    <dbReference type="NCBI Taxonomy" id="6943"/>
    <lineage>
        <taxon>Eukaryota</taxon>
        <taxon>Metazoa</taxon>
        <taxon>Ecdysozoa</taxon>
        <taxon>Arthropoda</taxon>
        <taxon>Chelicerata</taxon>
        <taxon>Arachnida</taxon>
        <taxon>Acari</taxon>
        <taxon>Parasitiformes</taxon>
        <taxon>Ixodida</taxon>
        <taxon>Ixodoidea</taxon>
        <taxon>Ixodidae</taxon>
        <taxon>Amblyomminae</taxon>
        <taxon>Amblyomma</taxon>
    </lineage>
</organism>
<sequence length="335" mass="36971">MSFNARSVTPEIKSSVQELLRTNAASFDAKNAKRASAAAAPLAAWVQANVQYADVLHKIGPLEAEQAELQRKLSGAEQRLGKLGSALAGVDERVCELRERLGECTREAARIELGLRESDARLASAQDLLAQLEAEHARWSRRLAALEAQPLAQRCLLASACAAYLAALPASREEARSRLLHRWRRLLPELQQQQQQQQREGAAELTHLLCSEKEQLAWRAQGLPPDRLSTENAALLRLPDPAFLTTLELSVRLGKALLVLDVQEIDPVLYPLLRRDLVTQGSRQVVNIGDKAVDYSDDFRLFLLSQDSEAALPPYAATLVRTLDFSTTEAGLCDQ</sequence>
<dbReference type="SUPFAM" id="SSF57997">
    <property type="entry name" value="Tropomyosin"/>
    <property type="match status" value="1"/>
</dbReference>
<reference evidence="4 5" key="1">
    <citation type="journal article" date="2023" name="Arcadia Sci">
        <title>De novo assembly of a long-read Amblyomma americanum tick genome.</title>
        <authorList>
            <person name="Chou S."/>
            <person name="Poskanzer K.E."/>
            <person name="Rollins M."/>
            <person name="Thuy-Boun P.S."/>
        </authorList>
    </citation>
    <scope>NUCLEOTIDE SEQUENCE [LARGE SCALE GENOMIC DNA]</scope>
    <source>
        <strain evidence="4">F_SG_1</strain>
        <tissue evidence="4">Salivary glands</tissue>
    </source>
</reference>
<evidence type="ECO:0000313" key="5">
    <source>
        <dbReference type="Proteomes" id="UP001321473"/>
    </source>
</evidence>
<accession>A0AAQ4E709</accession>
<dbReference type="AlphaFoldDB" id="A0AAQ4E709"/>
<dbReference type="GO" id="GO:0060271">
    <property type="term" value="P:cilium assembly"/>
    <property type="evidence" value="ECO:0007669"/>
    <property type="project" value="TreeGrafter"/>
</dbReference>
<dbReference type="Gene3D" id="3.40.50.300">
    <property type="entry name" value="P-loop containing nucleotide triphosphate hydrolases"/>
    <property type="match status" value="2"/>
</dbReference>
<evidence type="ECO:0000259" key="2">
    <source>
        <dbReference type="Pfam" id="PF12777"/>
    </source>
</evidence>
<proteinExistence type="predicted"/>
<comment type="caution">
    <text evidence="4">The sequence shown here is derived from an EMBL/GenBank/DDBJ whole genome shotgun (WGS) entry which is preliminary data.</text>
</comment>
<dbReference type="GO" id="GO:0005930">
    <property type="term" value="C:axoneme"/>
    <property type="evidence" value="ECO:0007669"/>
    <property type="project" value="TreeGrafter"/>
</dbReference>
<dbReference type="InterPro" id="IPR027417">
    <property type="entry name" value="P-loop_NTPase"/>
</dbReference>
<feature type="domain" description="Dynein heavy chain ATP-binding dynein motor region" evidence="3">
    <location>
        <begin position="237"/>
        <end position="335"/>
    </location>
</feature>
<keyword evidence="5" id="KW-1185">Reference proteome</keyword>
<dbReference type="EMBL" id="JARKHS020021070">
    <property type="protein sequence ID" value="KAK8770486.1"/>
    <property type="molecule type" value="Genomic_DNA"/>
</dbReference>
<feature type="domain" description="Dynein heavy chain coiled coil stalk" evidence="2">
    <location>
        <begin position="25"/>
        <end position="168"/>
    </location>
</feature>
<name>A0AAQ4E709_AMBAM</name>
<dbReference type="GO" id="GO:0060294">
    <property type="term" value="P:cilium movement involved in cell motility"/>
    <property type="evidence" value="ECO:0007669"/>
    <property type="project" value="TreeGrafter"/>
</dbReference>
<feature type="non-terminal residue" evidence="4">
    <location>
        <position position="335"/>
    </location>
</feature>
<keyword evidence="1" id="KW-0175">Coiled coil</keyword>
<dbReference type="GO" id="GO:0035721">
    <property type="term" value="P:intraciliary retrograde transport"/>
    <property type="evidence" value="ECO:0007669"/>
    <property type="project" value="TreeGrafter"/>
</dbReference>
<protein>
    <submittedName>
        <fullName evidence="4">Uncharacterized protein</fullName>
    </submittedName>
</protein>
<dbReference type="PANTHER" id="PTHR10676">
    <property type="entry name" value="DYNEIN HEAVY CHAIN FAMILY PROTEIN"/>
    <property type="match status" value="1"/>
</dbReference>
<dbReference type="Gene3D" id="1.20.920.20">
    <property type="match status" value="1"/>
</dbReference>
<feature type="coiled-coil region" evidence="1">
    <location>
        <begin position="115"/>
        <end position="149"/>
    </location>
</feature>
<dbReference type="InterPro" id="IPR035706">
    <property type="entry name" value="AAA_9"/>
</dbReference>
<dbReference type="GO" id="GO:0051959">
    <property type="term" value="F:dynein light intermediate chain binding"/>
    <property type="evidence" value="ECO:0007669"/>
    <property type="project" value="InterPro"/>
</dbReference>
<dbReference type="GO" id="GO:0097729">
    <property type="term" value="C:9+2 motile cilium"/>
    <property type="evidence" value="ECO:0007669"/>
    <property type="project" value="TreeGrafter"/>
</dbReference>
<dbReference type="Proteomes" id="UP001321473">
    <property type="component" value="Unassembled WGS sequence"/>
</dbReference>
<dbReference type="GO" id="GO:0008569">
    <property type="term" value="F:minus-end-directed microtubule motor activity"/>
    <property type="evidence" value="ECO:0007669"/>
    <property type="project" value="TreeGrafter"/>
</dbReference>
<gene>
    <name evidence="4" type="ORF">V5799_013049</name>
</gene>
<evidence type="ECO:0000256" key="1">
    <source>
        <dbReference type="SAM" id="Coils"/>
    </source>
</evidence>